<feature type="chain" id="PRO_5041460972" evidence="1">
    <location>
        <begin position="22"/>
        <end position="392"/>
    </location>
</feature>
<keyword evidence="3" id="KW-1185">Reference proteome</keyword>
<name>A0AA36JLA9_9DINO</name>
<evidence type="ECO:0000256" key="1">
    <source>
        <dbReference type="SAM" id="SignalP"/>
    </source>
</evidence>
<keyword evidence="1" id="KW-0732">Signal</keyword>
<reference evidence="2" key="1">
    <citation type="submission" date="2023-08" db="EMBL/GenBank/DDBJ databases">
        <authorList>
            <person name="Chen Y."/>
            <person name="Shah S."/>
            <person name="Dougan E. K."/>
            <person name="Thang M."/>
            <person name="Chan C."/>
        </authorList>
    </citation>
    <scope>NUCLEOTIDE SEQUENCE</scope>
</reference>
<sequence length="392" mass="42034">MACRSSHRIFLLITWLTCIQSSGVNSTCGPYGDACESIAMIQTKASATSPPLLLHFINREFSDGVIFCRGAAADLSGVFLDAGLTQKVLGSWVDCSTPGSAPADKWGHGVPVLTTLCLGLARGATIGLWMPKSSSWPAGTCWFQDKKSNQKQSLAMGPMYQSQVEFTITTVVSWDLTSVEGVSGGITMNYTDGEGTVVDVVALPGKFKGSRLSITDAPGVGFKTVLADKHRYGACTCTSFSPDDPNCNNDACYTGCPGSLADNPCGQHRCRSWYAESYTSTESYCGWLYAEHAETYCWAMDEWICTDTSCGFGGDDQPGKDCSAVLADPNFAANTYSCGKQLAQPAFPDGVWWTKGVGCDDKKVLGVPTNPIVPRIGGRIDISFDNLPWLHE</sequence>
<comment type="caution">
    <text evidence="2">The sequence shown here is derived from an EMBL/GenBank/DDBJ whole genome shotgun (WGS) entry which is preliminary data.</text>
</comment>
<dbReference type="Proteomes" id="UP001178507">
    <property type="component" value="Unassembled WGS sequence"/>
</dbReference>
<gene>
    <name evidence="2" type="ORF">EVOR1521_LOCUS29354</name>
</gene>
<protein>
    <submittedName>
        <fullName evidence="2">Uncharacterized protein</fullName>
    </submittedName>
</protein>
<accession>A0AA36JLA9</accession>
<feature type="signal peptide" evidence="1">
    <location>
        <begin position="1"/>
        <end position="21"/>
    </location>
</feature>
<dbReference type="AlphaFoldDB" id="A0AA36JLA9"/>
<dbReference type="EMBL" id="CAUJNA010003687">
    <property type="protein sequence ID" value="CAJ1407729.1"/>
    <property type="molecule type" value="Genomic_DNA"/>
</dbReference>
<evidence type="ECO:0000313" key="2">
    <source>
        <dbReference type="EMBL" id="CAJ1407729.1"/>
    </source>
</evidence>
<proteinExistence type="predicted"/>
<evidence type="ECO:0000313" key="3">
    <source>
        <dbReference type="Proteomes" id="UP001178507"/>
    </source>
</evidence>
<organism evidence="2 3">
    <name type="scientific">Effrenium voratum</name>
    <dbReference type="NCBI Taxonomy" id="2562239"/>
    <lineage>
        <taxon>Eukaryota</taxon>
        <taxon>Sar</taxon>
        <taxon>Alveolata</taxon>
        <taxon>Dinophyceae</taxon>
        <taxon>Suessiales</taxon>
        <taxon>Symbiodiniaceae</taxon>
        <taxon>Effrenium</taxon>
    </lineage>
</organism>